<feature type="transmembrane region" description="Helical" evidence="1">
    <location>
        <begin position="35"/>
        <end position="58"/>
    </location>
</feature>
<evidence type="ECO:0000313" key="2">
    <source>
        <dbReference type="EMBL" id="GAA3772542.1"/>
    </source>
</evidence>
<proteinExistence type="predicted"/>
<evidence type="ECO:0000313" key="3">
    <source>
        <dbReference type="Proteomes" id="UP001500540"/>
    </source>
</evidence>
<sequence length="170" mass="18563">MLLRRGFFVWLLPAALILPVWLVVGWAIFSASGWALLGVLLVAAPSVLVGEVIAAMLIRARPTVRRQRAVSWQDVLAVSVWHVLVIAFGCFFQYAFVPILILAILAFLGLFWSSLGQLWGEARGSFAKMTPGTGPGDLPYEESVADRARQHGEVIIVNEVGRPGDGRSTH</sequence>
<evidence type="ECO:0008006" key="4">
    <source>
        <dbReference type="Google" id="ProtNLM"/>
    </source>
</evidence>
<feature type="transmembrane region" description="Helical" evidence="1">
    <location>
        <begin position="7"/>
        <end position="29"/>
    </location>
</feature>
<protein>
    <recommendedName>
        <fullName evidence="4">MFS transporter permease</fullName>
    </recommendedName>
</protein>
<dbReference type="EMBL" id="BAABAF010000008">
    <property type="protein sequence ID" value="GAA3772542.1"/>
    <property type="molecule type" value="Genomic_DNA"/>
</dbReference>
<comment type="caution">
    <text evidence="2">The sequence shown here is derived from an EMBL/GenBank/DDBJ whole genome shotgun (WGS) entry which is preliminary data.</text>
</comment>
<accession>A0ABP7GQE3</accession>
<organism evidence="2 3">
    <name type="scientific">Microbacterium kribbense</name>
    <dbReference type="NCBI Taxonomy" id="433645"/>
    <lineage>
        <taxon>Bacteria</taxon>
        <taxon>Bacillati</taxon>
        <taxon>Actinomycetota</taxon>
        <taxon>Actinomycetes</taxon>
        <taxon>Micrococcales</taxon>
        <taxon>Microbacteriaceae</taxon>
        <taxon>Microbacterium</taxon>
    </lineage>
</organism>
<name>A0ABP7GQE3_9MICO</name>
<evidence type="ECO:0000256" key="1">
    <source>
        <dbReference type="SAM" id="Phobius"/>
    </source>
</evidence>
<keyword evidence="3" id="KW-1185">Reference proteome</keyword>
<feature type="transmembrane region" description="Helical" evidence="1">
    <location>
        <begin position="70"/>
        <end position="94"/>
    </location>
</feature>
<dbReference type="RefSeq" id="WP_344784231.1">
    <property type="nucleotide sequence ID" value="NZ_BAABAF010000008.1"/>
</dbReference>
<feature type="transmembrane region" description="Helical" evidence="1">
    <location>
        <begin position="100"/>
        <end position="119"/>
    </location>
</feature>
<gene>
    <name evidence="2" type="ORF">GCM10022240_25750</name>
</gene>
<keyword evidence="1" id="KW-1133">Transmembrane helix</keyword>
<keyword evidence="1" id="KW-0812">Transmembrane</keyword>
<keyword evidence="1" id="KW-0472">Membrane</keyword>
<dbReference type="Proteomes" id="UP001500540">
    <property type="component" value="Unassembled WGS sequence"/>
</dbReference>
<reference evidence="3" key="1">
    <citation type="journal article" date="2019" name="Int. J. Syst. Evol. Microbiol.">
        <title>The Global Catalogue of Microorganisms (GCM) 10K type strain sequencing project: providing services to taxonomists for standard genome sequencing and annotation.</title>
        <authorList>
            <consortium name="The Broad Institute Genomics Platform"/>
            <consortium name="The Broad Institute Genome Sequencing Center for Infectious Disease"/>
            <person name="Wu L."/>
            <person name="Ma J."/>
        </authorList>
    </citation>
    <scope>NUCLEOTIDE SEQUENCE [LARGE SCALE GENOMIC DNA]</scope>
    <source>
        <strain evidence="3">JCM 16950</strain>
    </source>
</reference>